<dbReference type="InterPro" id="IPR000843">
    <property type="entry name" value="HTH_LacI"/>
</dbReference>
<feature type="domain" description="HTH lacI-type" evidence="4">
    <location>
        <begin position="7"/>
        <end position="63"/>
    </location>
</feature>
<dbReference type="EMBL" id="CP001826">
    <property type="protein sequence ID" value="ACZ43392.1"/>
    <property type="molecule type" value="Genomic_DNA"/>
</dbReference>
<evidence type="ECO:0000313" key="6">
    <source>
        <dbReference type="Proteomes" id="UP000000323"/>
    </source>
</evidence>
<dbReference type="PROSITE" id="PS50932">
    <property type="entry name" value="HTH_LACI_2"/>
    <property type="match status" value="1"/>
</dbReference>
<keyword evidence="1" id="KW-0805">Transcription regulation</keyword>
<evidence type="ECO:0000256" key="2">
    <source>
        <dbReference type="ARBA" id="ARBA00023125"/>
    </source>
</evidence>
<dbReference type="Gene3D" id="3.40.50.2300">
    <property type="match status" value="2"/>
</dbReference>
<dbReference type="AlphaFoldDB" id="D1CI21"/>
<dbReference type="STRING" id="525904.Tter_2503"/>
<dbReference type="GO" id="GO:0000976">
    <property type="term" value="F:transcription cis-regulatory region binding"/>
    <property type="evidence" value="ECO:0007669"/>
    <property type="project" value="TreeGrafter"/>
</dbReference>
<dbReference type="SUPFAM" id="SSF53822">
    <property type="entry name" value="Periplasmic binding protein-like I"/>
    <property type="match status" value="1"/>
</dbReference>
<proteinExistence type="predicted"/>
<reference evidence="6" key="1">
    <citation type="journal article" date="2010" name="Stand. Genomic Sci.">
        <title>Complete genome sequence of 'Thermobaculum terrenum' type strain (YNP1).</title>
        <authorList>
            <person name="Kiss H."/>
            <person name="Cleland D."/>
            <person name="Lapidus A."/>
            <person name="Lucas S."/>
            <person name="Glavina Del Rio T."/>
            <person name="Nolan M."/>
            <person name="Tice H."/>
            <person name="Han C."/>
            <person name="Goodwin L."/>
            <person name="Pitluck S."/>
            <person name="Liolios K."/>
            <person name="Ivanova N."/>
            <person name="Mavromatis K."/>
            <person name="Ovchinnikova G."/>
            <person name="Pati A."/>
            <person name="Chen A."/>
            <person name="Palaniappan K."/>
            <person name="Land M."/>
            <person name="Hauser L."/>
            <person name="Chang Y."/>
            <person name="Jeffries C."/>
            <person name="Lu M."/>
            <person name="Brettin T."/>
            <person name="Detter J."/>
            <person name="Goker M."/>
            <person name="Tindall B."/>
            <person name="Beck B."/>
            <person name="McDermott T."/>
            <person name="Woyke T."/>
            <person name="Bristow J."/>
            <person name="Eisen J."/>
            <person name="Markowitz V."/>
            <person name="Hugenholtz P."/>
            <person name="Kyrpides N."/>
            <person name="Klenk H."/>
            <person name="Cheng J."/>
        </authorList>
    </citation>
    <scope>NUCLEOTIDE SEQUENCE [LARGE SCALE GENOMIC DNA]</scope>
    <source>
        <strain evidence="6">ATCC BAA-798 / YNP1</strain>
    </source>
</reference>
<accession>D1CI21</accession>
<dbReference type="PANTHER" id="PTHR30146:SF109">
    <property type="entry name" value="HTH-TYPE TRANSCRIPTIONAL REGULATOR GALS"/>
    <property type="match status" value="1"/>
</dbReference>
<dbReference type="CDD" id="cd01392">
    <property type="entry name" value="HTH_LacI"/>
    <property type="match status" value="1"/>
</dbReference>
<dbReference type="Pfam" id="PF13377">
    <property type="entry name" value="Peripla_BP_3"/>
    <property type="match status" value="1"/>
</dbReference>
<dbReference type="InterPro" id="IPR010982">
    <property type="entry name" value="Lambda_DNA-bd_dom_sf"/>
</dbReference>
<sequence length="337" mass="37188">MSSRNRPTQQDVARLAGVSQTTVSLVLSGPGASLVPEETRRRVLEAAERLGYVPDSNARGLRMRKTFTIASIIPDITNPFYPEVERGIQDVADQQGYDLIVYNTDGLEEKERKCLRSVLQRRVDGVVGVFFHLGANDLRPLLERGVHVVRLEPRAQETGPWPLDNLYVDSVAAARAATEYLLARGYWPIAMLSADTGPGPLRLRGYLEALSAHGLGVEADLLERSDFTEQGGYEATRRLLGRRRPRAIFAANDLMAMGALLALREAGLQVPDEVAVMGFDDIPTAKMVNPPLTTVKLFQEQLGRRAAAMLFERMRGEGPAMGRSEEMPFELVVRCSA</sequence>
<protein>
    <submittedName>
        <fullName evidence="5">Transcriptional regulator, LacI family</fullName>
    </submittedName>
</protein>
<dbReference type="Pfam" id="PF00356">
    <property type="entry name" value="LacI"/>
    <property type="match status" value="1"/>
</dbReference>
<evidence type="ECO:0000256" key="3">
    <source>
        <dbReference type="ARBA" id="ARBA00023163"/>
    </source>
</evidence>
<dbReference type="SUPFAM" id="SSF47413">
    <property type="entry name" value="lambda repressor-like DNA-binding domains"/>
    <property type="match status" value="1"/>
</dbReference>
<dbReference type="KEGG" id="ttr:Tter_2503"/>
<organism evidence="5 6">
    <name type="scientific">Thermobaculum terrenum (strain ATCC BAA-798 / CCMEE 7001 / YNP1)</name>
    <dbReference type="NCBI Taxonomy" id="525904"/>
    <lineage>
        <taxon>Bacteria</taxon>
        <taxon>Bacillati</taxon>
        <taxon>Chloroflexota</taxon>
        <taxon>Chloroflexia</taxon>
        <taxon>Candidatus Thermobaculales</taxon>
        <taxon>Candidatus Thermobaculaceae</taxon>
        <taxon>Thermobaculum</taxon>
    </lineage>
</organism>
<dbReference type="CDD" id="cd06267">
    <property type="entry name" value="PBP1_LacI_sugar_binding-like"/>
    <property type="match status" value="1"/>
</dbReference>
<evidence type="ECO:0000256" key="1">
    <source>
        <dbReference type="ARBA" id="ARBA00023015"/>
    </source>
</evidence>
<keyword evidence="6" id="KW-1185">Reference proteome</keyword>
<dbReference type="Proteomes" id="UP000000323">
    <property type="component" value="Chromosome 2"/>
</dbReference>
<evidence type="ECO:0000259" key="4">
    <source>
        <dbReference type="PROSITE" id="PS50932"/>
    </source>
</evidence>
<dbReference type="eggNOG" id="COG1609">
    <property type="taxonomic scope" value="Bacteria"/>
</dbReference>
<evidence type="ECO:0000313" key="5">
    <source>
        <dbReference type="EMBL" id="ACZ43392.1"/>
    </source>
</evidence>
<dbReference type="PANTHER" id="PTHR30146">
    <property type="entry name" value="LACI-RELATED TRANSCRIPTIONAL REPRESSOR"/>
    <property type="match status" value="1"/>
</dbReference>
<keyword evidence="3" id="KW-0804">Transcription</keyword>
<dbReference type="InterPro" id="IPR028082">
    <property type="entry name" value="Peripla_BP_I"/>
</dbReference>
<dbReference type="InterPro" id="IPR046335">
    <property type="entry name" value="LacI/GalR-like_sensor"/>
</dbReference>
<dbReference type="Gene3D" id="1.10.260.40">
    <property type="entry name" value="lambda repressor-like DNA-binding domains"/>
    <property type="match status" value="1"/>
</dbReference>
<gene>
    <name evidence="5" type="ordered locus">Tter_2503</name>
</gene>
<name>D1CI21_THET1</name>
<dbReference type="GO" id="GO:0003700">
    <property type="term" value="F:DNA-binding transcription factor activity"/>
    <property type="evidence" value="ECO:0007669"/>
    <property type="project" value="TreeGrafter"/>
</dbReference>
<dbReference type="SMART" id="SM00354">
    <property type="entry name" value="HTH_LACI"/>
    <property type="match status" value="1"/>
</dbReference>
<keyword evidence="2" id="KW-0238">DNA-binding</keyword>
<dbReference type="HOGENOM" id="CLU_037628_6_1_0"/>